<organism evidence="1">
    <name type="scientific">Homo sapiens</name>
    <name type="common">Human</name>
    <dbReference type="NCBI Taxonomy" id="9606"/>
    <lineage>
        <taxon>Eukaryota</taxon>
        <taxon>Metazoa</taxon>
        <taxon>Chordata</taxon>
        <taxon>Craniata</taxon>
        <taxon>Vertebrata</taxon>
        <taxon>Euteleostomi</taxon>
        <taxon>Mammalia</taxon>
        <taxon>Eutheria</taxon>
        <taxon>Euarchontoglires</taxon>
        <taxon>Primates</taxon>
        <taxon>Haplorrhini</taxon>
        <taxon>Catarrhini</taxon>
        <taxon>Hominidae</taxon>
        <taxon>Homo</taxon>
    </lineage>
</organism>
<dbReference type="PeptideAtlas" id="Q8N1U9"/>
<dbReference type="EMBL" id="AK094860">
    <property type="protein sequence ID" value="BAC04438.1"/>
    <property type="molecule type" value="mRNA"/>
</dbReference>
<name>Q8N1U9_HUMAN</name>
<gene>
    <name evidence="2" type="ORF">hCG_1985372</name>
</gene>
<evidence type="ECO:0000313" key="1">
    <source>
        <dbReference type="EMBL" id="BAC04438.1"/>
    </source>
</evidence>
<dbReference type="EMBL" id="CH471108">
    <property type="protein sequence ID" value="EAW90058.1"/>
    <property type="molecule type" value="Genomic_DNA"/>
</dbReference>
<proteinExistence type="evidence at transcript level"/>
<evidence type="ECO:0000313" key="2">
    <source>
        <dbReference type="EMBL" id="EAW90058.1"/>
    </source>
</evidence>
<reference evidence="1" key="2">
    <citation type="journal article" date="2004" name="Nat. Genet.">
        <title>Complete sequencing and characterization of 21,243 full-length human cDNAs.</title>
        <authorList>
            <person name="Ota T."/>
            <person name="Suzuki Y."/>
            <person name="Nishikawa T."/>
            <person name="Otsuki T."/>
            <person name="Sugiyama T."/>
            <person name="Irie R."/>
            <person name="Wakamatsu A."/>
            <person name="Hayashi K."/>
            <person name="Sato H."/>
            <person name="Nagai K."/>
            <person name="Kimura K."/>
            <person name="Makita H."/>
            <person name="Sekine M."/>
            <person name="Obayashi M."/>
            <person name="Nishi T."/>
            <person name="Shibahara T."/>
            <person name="Tanaka T."/>
            <person name="Ishii S."/>
            <person name="Yamamoto J."/>
            <person name="Saito K."/>
            <person name="Kawai Y."/>
            <person name="Isono Y."/>
            <person name="Nakamura Y."/>
            <person name="Nagahari K."/>
            <person name="Murakami K."/>
            <person name="Yasuda T."/>
            <person name="Iwayanagi T."/>
            <person name="Wagatsuma M."/>
            <person name="Shiratori A."/>
            <person name="Sudo H."/>
            <person name="Hosoiri T."/>
            <person name="Kaku Y."/>
            <person name="Kodaira H."/>
            <person name="Kondo H."/>
            <person name="Sugawara M."/>
            <person name="Takahashi M."/>
            <person name="Kanda K."/>
            <person name="Yokoi T."/>
            <person name="Furuya T."/>
            <person name="Kikkawa E."/>
            <person name="Omura Y."/>
            <person name="Abe K."/>
            <person name="Kamihara K."/>
            <person name="Katsuta N."/>
            <person name="Sato K."/>
            <person name="Tanikawa M."/>
            <person name="Yamazaki M."/>
            <person name="Ninomiya K."/>
            <person name="Ishibashi T."/>
            <person name="Yamashita H."/>
            <person name="Murakawa K."/>
            <person name="Fujimori K."/>
            <person name="Tanai H."/>
            <person name="Kimata M."/>
            <person name="Watanabe M."/>
            <person name="Hiraoka S."/>
            <person name="Chiba Y."/>
            <person name="Ishida S."/>
            <person name="Ono Y."/>
            <person name="Takiguchi S."/>
            <person name="Watanabe S."/>
            <person name="Yosida M."/>
            <person name="Hotuta T."/>
            <person name="Kusano J."/>
            <person name="Kanehori K."/>
            <person name="Takahashi-Fujii A."/>
            <person name="Hara H."/>
            <person name="Tanase T."/>
            <person name="Nomura Y."/>
            <person name="Togiya S."/>
            <person name="Komai F."/>
            <person name="Hara R."/>
            <person name="Takeuchi K."/>
            <person name="Arita M."/>
            <person name="Imose N."/>
            <person name="Musashino K."/>
            <person name="Yuuki H."/>
            <person name="Oshima A."/>
            <person name="Sasaki N."/>
            <person name="Aotsuka S."/>
            <person name="Yoshikawa Y."/>
            <person name="Matsunawa H."/>
            <person name="Ichihara T."/>
            <person name="Shiohata N."/>
            <person name="Sano S."/>
            <person name="Moriya S."/>
            <person name="Momiyama H."/>
            <person name="Satoh N."/>
            <person name="Takami S."/>
            <person name="Terashima Y."/>
            <person name="Suzuki O."/>
            <person name="Nakagawa S."/>
            <person name="Senoh A."/>
            <person name="Mizoguchi H."/>
            <person name="Goto Y."/>
            <person name="Shimizu F."/>
            <person name="Wakebe H."/>
            <person name="Hishigaki H."/>
            <person name="Watanabe T."/>
            <person name="Sugiyama A."/>
            <person name="Takemoto M."/>
            <person name="Kawakami B."/>
            <person name="Yamazaki M."/>
            <person name="Watanabe K."/>
            <person name="Kumagai A."/>
            <person name="Itakura S."/>
            <person name="Fukuzumi Y."/>
            <person name="Fujimori Y."/>
            <person name="Komiyama M."/>
            <person name="Tashiro H."/>
            <person name="Tanigami A."/>
            <person name="Fujiwara T."/>
            <person name="Ono T."/>
            <person name="Yamada K."/>
            <person name="Fujii Y."/>
            <person name="Ozaki K."/>
            <person name="Hirao M."/>
            <person name="Ohmori Y."/>
            <person name="Kawabata A."/>
            <person name="Hikiji T."/>
            <person name="Kobatake N."/>
            <person name="Inagaki H."/>
            <person name="Ikema Y."/>
            <person name="Okamoto S."/>
            <person name="Okitani R."/>
            <person name="Kawakami T."/>
            <person name="Noguchi S."/>
            <person name="Itoh T."/>
            <person name="Shigeta K."/>
            <person name="Senba T."/>
            <person name="Matsumura K."/>
            <person name="Nakajima Y."/>
            <person name="Mizuno T."/>
            <person name="Morinaga M."/>
            <person name="Sasaki M."/>
            <person name="Togashi T."/>
            <person name="Oyama M."/>
            <person name="Hata H."/>
            <person name="Watanabe M."/>
            <person name="Komatsu T."/>
            <person name="Mizushima-Sugano J."/>
            <person name="Satoh T."/>
            <person name="Shirai Y."/>
            <person name="Takahashi Y."/>
            <person name="Nakagawa K."/>
            <person name="Okumura K."/>
            <person name="Nagase T."/>
            <person name="Nomura N."/>
            <person name="Kikuchi H."/>
            <person name="Masuho Y."/>
            <person name="Yamashita R."/>
            <person name="Nakai K."/>
            <person name="Yada T."/>
            <person name="Nakamura Y."/>
            <person name="Ohara O."/>
            <person name="Isogai T."/>
            <person name="Sugano S."/>
        </authorList>
    </citation>
    <scope>NUCLEOTIDE SEQUENCE</scope>
    <source>
        <tissue evidence="1">Caudate nucleus</tissue>
    </source>
</reference>
<dbReference type="AlphaFoldDB" id="Q8N1U9"/>
<sequence length="137" mass="15116">MTSPLVFASLSPDAMAKMLEMAALNVGTIRISLNTEPRPPVITQLAPSPETLPFCPEWGAENQSRHLKLPPFFICRCRGPLYQEESLSEIHCHSGLFLDQLSLPTPFSSLSVSLIHWTFISTKYVPGIMLAFGGTNK</sequence>
<accession>Q8N1U9</accession>
<reference evidence="2" key="1">
    <citation type="journal article" date="2001" name="Science">
        <title>The sequence of the human genome.</title>
        <authorList>
            <person name="Venter J.C."/>
            <person name="Adams M.D."/>
            <person name="Myers E.W."/>
            <person name="Li P.W."/>
            <person name="Mural R.J."/>
            <person name="Sutton G.G."/>
            <person name="Smith H.O."/>
            <person name="Yandell M."/>
            <person name="Evans C.A."/>
            <person name="Holt R.A."/>
            <person name="Gocayne J.D."/>
            <person name="Amanatides P."/>
            <person name="Ballew R.M."/>
            <person name="Huson D.H."/>
            <person name="Wortman J.R."/>
            <person name="Zhang Q."/>
            <person name="Kodira C.D."/>
            <person name="Zheng X.H."/>
            <person name="Chen L."/>
            <person name="Skupski M."/>
            <person name="Subramanian G."/>
            <person name="Thomas P.D."/>
            <person name="Zhang J."/>
            <person name="Gabor Miklos G.L."/>
            <person name="Nelson C."/>
            <person name="Broder S."/>
            <person name="Clark A.G."/>
            <person name="Nadeau J."/>
            <person name="McKusick V.A."/>
            <person name="Zinder N."/>
            <person name="Levine A.J."/>
            <person name="Roberts R.J."/>
            <person name="Simon M."/>
            <person name="Slayman C."/>
            <person name="Hunkapiller M."/>
            <person name="Bolanos R."/>
            <person name="Delcher A."/>
            <person name="Dew I."/>
            <person name="Fasulo D."/>
            <person name="Flanigan M."/>
            <person name="Florea L."/>
            <person name="Halpern A."/>
            <person name="Hannenhalli S."/>
            <person name="Kravitz S."/>
            <person name="Levy S."/>
            <person name="Mobarry C."/>
            <person name="Reinert K."/>
            <person name="Remington K."/>
            <person name="Abu-Threideh J."/>
            <person name="Beasley E."/>
            <person name="Biddick K."/>
            <person name="Bonazzi V."/>
            <person name="Brandon R."/>
            <person name="Cargill M."/>
            <person name="Chandramouliswaran I."/>
            <person name="Charlab R."/>
            <person name="Chaturvedi K."/>
            <person name="Deng Z."/>
            <person name="Di Francesco V."/>
            <person name="Dunn P."/>
            <person name="Eilbeck K."/>
            <person name="Evangelista C."/>
            <person name="Gabrielian A.E."/>
            <person name="Gan W."/>
            <person name="Ge W."/>
            <person name="Gong F."/>
            <person name="Gu Z."/>
            <person name="Guan P."/>
            <person name="Heiman T.J."/>
            <person name="Higgins M.E."/>
            <person name="Ji R.R."/>
            <person name="Ke Z."/>
            <person name="Ketchum K.A."/>
            <person name="Lai Z."/>
            <person name="Lei Y."/>
            <person name="Li Z."/>
            <person name="Li J."/>
            <person name="Liang Y."/>
            <person name="Lin X."/>
            <person name="Lu F."/>
            <person name="Merkulov G.V."/>
            <person name="Milshina N."/>
            <person name="Moore H.M."/>
            <person name="Naik A.K."/>
            <person name="Narayan V.A."/>
            <person name="Neelam B."/>
            <person name="Nusskern D."/>
            <person name="Rusch D.B."/>
            <person name="Salzberg S."/>
            <person name="Shao W."/>
            <person name="Shue B."/>
            <person name="Sun J."/>
            <person name="Wang Z."/>
            <person name="Wang A."/>
            <person name="Wang X."/>
            <person name="Wang J."/>
            <person name="Wei M."/>
            <person name="Wides R."/>
            <person name="Xiao C."/>
            <person name="Yan C."/>
            <person name="Yao A."/>
            <person name="Ye J."/>
            <person name="Zhan M."/>
            <person name="Zhang W."/>
            <person name="Zhang H."/>
            <person name="Zhao Q."/>
            <person name="Zheng L."/>
            <person name="Zhong F."/>
            <person name="Zhong W."/>
            <person name="Zhu S."/>
            <person name="Zhao S."/>
            <person name="Gilbert D."/>
            <person name="Baumhueter S."/>
            <person name="Spier G."/>
            <person name="Carter C."/>
            <person name="Cravchik A."/>
            <person name="Woodage T."/>
            <person name="Ali F."/>
            <person name="An H."/>
            <person name="Awe A."/>
            <person name="Baldwin D."/>
            <person name="Baden H."/>
            <person name="Barnstead M."/>
            <person name="Barrow I."/>
            <person name="Beeson K."/>
            <person name="Busam D."/>
            <person name="Carver A."/>
            <person name="Center A."/>
            <person name="Cheng M.L."/>
            <person name="Curry L."/>
            <person name="Danaher S."/>
            <person name="Davenport L."/>
            <person name="Desilets R."/>
            <person name="Dietz S."/>
            <person name="Dodson K."/>
            <person name="Doup L."/>
            <person name="Ferriera S."/>
            <person name="Garg N."/>
            <person name="Gluecksmann A."/>
            <person name="Hart B."/>
            <person name="Haynes J."/>
            <person name="Haynes C."/>
            <person name="Heiner C."/>
            <person name="Hladun S."/>
            <person name="Hostin D."/>
            <person name="Houck J."/>
            <person name="Howland T."/>
            <person name="Ibegwam C."/>
            <person name="Johnson J."/>
            <person name="Kalush F."/>
            <person name="Kline L."/>
            <person name="Koduru S."/>
            <person name="Love A."/>
            <person name="Mann F."/>
            <person name="May D."/>
            <person name="McCawley S."/>
            <person name="McIntosh T."/>
            <person name="McMullen I."/>
            <person name="Moy M."/>
            <person name="Moy L."/>
            <person name="Murphy B."/>
            <person name="Nelson K."/>
            <person name="Pfannkoch C."/>
            <person name="Pratts E."/>
            <person name="Puri V."/>
            <person name="Qureshi H."/>
            <person name="Reardon M."/>
            <person name="Rodriguez R."/>
            <person name="Rogers Y.H."/>
            <person name="Romblad D."/>
            <person name="Ruhfel B."/>
            <person name="Scott R."/>
            <person name="Sitter C."/>
            <person name="Smallwood M."/>
            <person name="Stewart E."/>
            <person name="Strong R."/>
            <person name="Suh E."/>
            <person name="Thomas R."/>
            <person name="Tint N.N."/>
            <person name="Tse S."/>
            <person name="Vech C."/>
            <person name="Wang G."/>
            <person name="Wetter J."/>
            <person name="Williams S."/>
            <person name="Williams M."/>
            <person name="Windsor S."/>
            <person name="Winn-Deen E."/>
            <person name="Wolfe K."/>
            <person name="Zaveri J."/>
            <person name="Zaveri K."/>
            <person name="Abril J.F."/>
            <person name="Guigo R."/>
            <person name="Campbell M.J."/>
            <person name="Sjolander K.V."/>
            <person name="Karlak B."/>
            <person name="Kejariwal A."/>
            <person name="Mi H."/>
            <person name="Lazareva B."/>
            <person name="Hatton T."/>
            <person name="Narechania A."/>
            <person name="Diemer K."/>
            <person name="Muruganujan A."/>
            <person name="Guo N."/>
            <person name="Sato S."/>
            <person name="Bafna V."/>
            <person name="Istrail S."/>
            <person name="Lippert R."/>
            <person name="Schwartz R."/>
            <person name="Walenz B."/>
            <person name="Yooseph S."/>
            <person name="Allen D."/>
            <person name="Basu A."/>
            <person name="Baxendale J."/>
            <person name="Blick L."/>
            <person name="Caminha M."/>
            <person name="Carnes-Stine J."/>
            <person name="Caulk P."/>
            <person name="Chiang Y.H."/>
            <person name="Coyne M."/>
            <person name="Dahlke C."/>
            <person name="Mays A."/>
            <person name="Dombroski M."/>
            <person name="Donnelly M."/>
            <person name="Ely D."/>
            <person name="Esparham S."/>
            <person name="Fosler C."/>
            <person name="Gire H."/>
            <person name="Glanowski S."/>
            <person name="Glasser K."/>
            <person name="Glodek A."/>
            <person name="Gorokhov M."/>
            <person name="Graham K."/>
            <person name="Gropman B."/>
            <person name="Harris M."/>
            <person name="Heil J."/>
            <person name="Henderson S."/>
            <person name="Hoover J."/>
            <person name="Jennings D."/>
            <person name="Jordan C."/>
            <person name="Jordan J."/>
            <person name="Kasha J."/>
            <person name="Kagan L."/>
            <person name="Kraft C."/>
            <person name="Levitsky A."/>
            <person name="Lewis M."/>
            <person name="Liu X."/>
            <person name="Lopez J."/>
            <person name="Ma D."/>
            <person name="Majoros W."/>
            <person name="McDaniel J."/>
            <person name="Murphy S."/>
            <person name="Newman M."/>
            <person name="Nguyen T."/>
            <person name="Nguyen N."/>
            <person name="Nodell M."/>
            <person name="Pan S."/>
            <person name="Peck J."/>
            <person name="Peterson M."/>
            <person name="Rowe W."/>
            <person name="Sanders R."/>
            <person name="Scott J."/>
            <person name="Simpson M."/>
            <person name="Smith T."/>
            <person name="Sprague A."/>
            <person name="Stockwell T."/>
            <person name="Turner R."/>
            <person name="Venter E."/>
            <person name="Wang M."/>
            <person name="Wen M."/>
            <person name="Wu D."/>
            <person name="Wu M."/>
            <person name="Xia A."/>
            <person name="Zandieh A."/>
            <person name="Zhu X."/>
        </authorList>
    </citation>
    <scope>NUCLEOTIDE SEQUENCE</scope>
</reference>
<protein>
    <submittedName>
        <fullName evidence="2">HCG1985372</fullName>
    </submittedName>
    <submittedName>
        <fullName evidence="1">cDNA FLJ37541 fis, clone BRCAN2026340</fullName>
    </submittedName>
</protein>
<reference evidence="2" key="3">
    <citation type="submission" date="2005-09" db="EMBL/GenBank/DDBJ databases">
        <authorList>
            <person name="Mural R.J."/>
            <person name="Istrail S."/>
            <person name="Sutton G."/>
            <person name="Florea L."/>
            <person name="Halpern A.L."/>
            <person name="Mobarry C.M."/>
            <person name="Lippert R."/>
            <person name="Walenz B."/>
            <person name="Shatkay H."/>
            <person name="Dew I."/>
            <person name="Miller J.R."/>
            <person name="Flanigan M.J."/>
            <person name="Edwards N.J."/>
            <person name="Bolanos R."/>
            <person name="Fasulo D."/>
            <person name="Halldorsson B.V."/>
            <person name="Hannenhalli S."/>
            <person name="Turner R."/>
            <person name="Yooseph S."/>
            <person name="Lu F."/>
            <person name="Nusskern D.R."/>
            <person name="Shue B.C."/>
            <person name="Zheng X.H."/>
            <person name="Zhong F."/>
            <person name="Delcher A.L."/>
            <person name="Huson D.H."/>
            <person name="Kravitz S.A."/>
            <person name="Mouchard L."/>
            <person name="Reinert K."/>
            <person name="Remington K.A."/>
            <person name="Clark A.G."/>
            <person name="Waterman M.S."/>
            <person name="Eichler E.E."/>
            <person name="Adams M.D."/>
            <person name="Hunkapiller M.W."/>
            <person name="Myers E.W."/>
            <person name="Venter J.C."/>
        </authorList>
    </citation>
    <scope>NUCLEOTIDE SEQUENCE</scope>
</reference>